<proteinExistence type="predicted"/>
<evidence type="ECO:0000259" key="1">
    <source>
        <dbReference type="Pfam" id="PF05726"/>
    </source>
</evidence>
<name>A0ABD5E911_9ACTN</name>
<dbReference type="AlphaFoldDB" id="A0ABD5E911"/>
<feature type="domain" description="Pirin C-terminal" evidence="1">
    <location>
        <begin position="4"/>
        <end position="52"/>
    </location>
</feature>
<dbReference type="Proteomes" id="UP001183607">
    <property type="component" value="Unassembled WGS sequence"/>
</dbReference>
<dbReference type="RefSeq" id="WP_254667145.1">
    <property type="nucleotide sequence ID" value="NZ_JAVRER010000020.1"/>
</dbReference>
<dbReference type="InterPro" id="IPR008778">
    <property type="entry name" value="Pirin_C_dom"/>
</dbReference>
<dbReference type="Pfam" id="PF05726">
    <property type="entry name" value="Pirin_C"/>
    <property type="match status" value="1"/>
</dbReference>
<accession>A0ABD5E911</accession>
<protein>
    <submittedName>
        <fullName evidence="2">Pirin-like C-terminal cupin domain-containing protein</fullName>
    </submittedName>
</protein>
<organism evidence="2 3">
    <name type="scientific">Streptomyces evansiae</name>
    <dbReference type="NCBI Taxonomy" id="3075535"/>
    <lineage>
        <taxon>Bacteria</taxon>
        <taxon>Bacillati</taxon>
        <taxon>Actinomycetota</taxon>
        <taxon>Actinomycetes</taxon>
        <taxon>Kitasatosporales</taxon>
        <taxon>Streptomycetaceae</taxon>
        <taxon>Streptomyces</taxon>
    </lineage>
</organism>
<comment type="caution">
    <text evidence="2">The sequence shown here is derived from an EMBL/GenBank/DDBJ whole genome shotgun (WGS) entry which is preliminary data.</text>
</comment>
<evidence type="ECO:0000313" key="3">
    <source>
        <dbReference type="Proteomes" id="UP001183607"/>
    </source>
</evidence>
<reference evidence="3" key="1">
    <citation type="submission" date="2023-07" db="EMBL/GenBank/DDBJ databases">
        <title>30 novel species of actinomycetes from the DSMZ collection.</title>
        <authorList>
            <person name="Nouioui I."/>
        </authorList>
    </citation>
    <scope>NUCLEOTIDE SEQUENCE [LARGE SCALE GENOMIC DNA]</scope>
    <source>
        <strain evidence="3">DSM 41982</strain>
    </source>
</reference>
<dbReference type="EMBL" id="JAVRER010000020">
    <property type="protein sequence ID" value="MDT0416745.1"/>
    <property type="molecule type" value="Genomic_DNA"/>
</dbReference>
<gene>
    <name evidence="2" type="ORF">RM574_14730</name>
</gene>
<sequence>MPGTLLYLGRGRRGLPLRAVSDARATHLGGEPIEEKLLMRWNVVGRAQEEIGGFVRAG</sequence>
<evidence type="ECO:0000313" key="2">
    <source>
        <dbReference type="EMBL" id="MDT0416745.1"/>
    </source>
</evidence>